<evidence type="ECO:0000313" key="3">
    <source>
        <dbReference type="Proteomes" id="UP000887013"/>
    </source>
</evidence>
<protein>
    <submittedName>
        <fullName evidence="2">Uncharacterized protein</fullName>
    </submittedName>
</protein>
<sequence>MIYLSKDNSSPGKVNTGNSPVLLLSNKNKNPQIQNCDTIEPTHEDSLIDQTEIIHQSFEPYSGVKDSSFVLLSFDLKPRRRKFSDSNRGSPSILNIILPNTQEKEDSHLLSEPLVQNAGD</sequence>
<proteinExistence type="predicted"/>
<evidence type="ECO:0000313" key="2">
    <source>
        <dbReference type="EMBL" id="GFT10806.1"/>
    </source>
</evidence>
<gene>
    <name evidence="2" type="ORF">NPIL_286861</name>
</gene>
<comment type="caution">
    <text evidence="2">The sequence shown here is derived from an EMBL/GenBank/DDBJ whole genome shotgun (WGS) entry which is preliminary data.</text>
</comment>
<dbReference type="Proteomes" id="UP000887013">
    <property type="component" value="Unassembled WGS sequence"/>
</dbReference>
<evidence type="ECO:0000256" key="1">
    <source>
        <dbReference type="SAM" id="MobiDB-lite"/>
    </source>
</evidence>
<keyword evidence="3" id="KW-1185">Reference proteome</keyword>
<reference evidence="2" key="1">
    <citation type="submission" date="2020-08" db="EMBL/GenBank/DDBJ databases">
        <title>Multicomponent nature underlies the extraordinary mechanical properties of spider dragline silk.</title>
        <authorList>
            <person name="Kono N."/>
            <person name="Nakamura H."/>
            <person name="Mori M."/>
            <person name="Yoshida Y."/>
            <person name="Ohtoshi R."/>
            <person name="Malay A.D."/>
            <person name="Moran D.A.P."/>
            <person name="Tomita M."/>
            <person name="Numata K."/>
            <person name="Arakawa K."/>
        </authorList>
    </citation>
    <scope>NUCLEOTIDE SEQUENCE</scope>
</reference>
<feature type="region of interest" description="Disordered" evidence="1">
    <location>
        <begin position="1"/>
        <end position="21"/>
    </location>
</feature>
<dbReference type="EMBL" id="BMAW01057423">
    <property type="protein sequence ID" value="GFT10806.1"/>
    <property type="molecule type" value="Genomic_DNA"/>
</dbReference>
<accession>A0A8X6THA9</accession>
<name>A0A8X6THA9_NEPPI</name>
<organism evidence="2 3">
    <name type="scientific">Nephila pilipes</name>
    <name type="common">Giant wood spider</name>
    <name type="synonym">Nephila maculata</name>
    <dbReference type="NCBI Taxonomy" id="299642"/>
    <lineage>
        <taxon>Eukaryota</taxon>
        <taxon>Metazoa</taxon>
        <taxon>Ecdysozoa</taxon>
        <taxon>Arthropoda</taxon>
        <taxon>Chelicerata</taxon>
        <taxon>Arachnida</taxon>
        <taxon>Araneae</taxon>
        <taxon>Araneomorphae</taxon>
        <taxon>Entelegynae</taxon>
        <taxon>Araneoidea</taxon>
        <taxon>Nephilidae</taxon>
        <taxon>Nephila</taxon>
    </lineage>
</organism>
<dbReference type="AlphaFoldDB" id="A0A8X6THA9"/>